<evidence type="ECO:0000313" key="2">
    <source>
        <dbReference type="Proteomes" id="UP000615446"/>
    </source>
</evidence>
<organism evidence="1 2">
    <name type="scientific">Rhizophagus clarus</name>
    <dbReference type="NCBI Taxonomy" id="94130"/>
    <lineage>
        <taxon>Eukaryota</taxon>
        <taxon>Fungi</taxon>
        <taxon>Fungi incertae sedis</taxon>
        <taxon>Mucoromycota</taxon>
        <taxon>Glomeromycotina</taxon>
        <taxon>Glomeromycetes</taxon>
        <taxon>Glomerales</taxon>
        <taxon>Glomeraceae</taxon>
        <taxon>Rhizophagus</taxon>
    </lineage>
</organism>
<gene>
    <name evidence="1" type="ORF">RCL2_000093700</name>
</gene>
<evidence type="ECO:0000313" key="1">
    <source>
        <dbReference type="EMBL" id="GES73398.1"/>
    </source>
</evidence>
<sequence length="162" mass="18626">MLSFCKVEDQEGRESAFFVYFSALIKHFSALSTSTNSVGGVWAVVKGEVHLQKIYEKIILLVIEDKNAGIPNLRKKVAEDERIAHNNPQLFSLQIENQIDLSLLDSEIPHIMIDINCTDRALILIRVVRGIRPVILWHDRFLSFSQLDQKMARVFIHDQRVL</sequence>
<accession>A0A8H3QB87</accession>
<dbReference type="Proteomes" id="UP000615446">
    <property type="component" value="Unassembled WGS sequence"/>
</dbReference>
<dbReference type="AlphaFoldDB" id="A0A8H3QB87"/>
<proteinExistence type="predicted"/>
<protein>
    <submittedName>
        <fullName evidence="1">Uncharacterized protein</fullName>
    </submittedName>
</protein>
<name>A0A8H3QB87_9GLOM</name>
<dbReference type="EMBL" id="BLAL01000006">
    <property type="protein sequence ID" value="GES73398.1"/>
    <property type="molecule type" value="Genomic_DNA"/>
</dbReference>
<comment type="caution">
    <text evidence="1">The sequence shown here is derived from an EMBL/GenBank/DDBJ whole genome shotgun (WGS) entry which is preliminary data.</text>
</comment>
<reference evidence="1" key="1">
    <citation type="submission" date="2019-10" db="EMBL/GenBank/DDBJ databases">
        <title>Conservation and host-specific expression of non-tandemly repeated heterogenous ribosome RNA gene in arbuscular mycorrhizal fungi.</title>
        <authorList>
            <person name="Maeda T."/>
            <person name="Kobayashi Y."/>
            <person name="Nakagawa T."/>
            <person name="Ezawa T."/>
            <person name="Yamaguchi K."/>
            <person name="Bino T."/>
            <person name="Nishimoto Y."/>
            <person name="Shigenobu S."/>
            <person name="Kawaguchi M."/>
        </authorList>
    </citation>
    <scope>NUCLEOTIDE SEQUENCE</scope>
    <source>
        <strain evidence="1">HR1</strain>
    </source>
</reference>